<gene>
    <name evidence="2" type="ORF">BC938DRAFT_470935</name>
</gene>
<feature type="compositionally biased region" description="Basic residues" evidence="1">
    <location>
        <begin position="110"/>
        <end position="122"/>
    </location>
</feature>
<comment type="caution">
    <text evidence="2">The sequence shown here is derived from an EMBL/GenBank/DDBJ whole genome shotgun (WGS) entry which is preliminary data.</text>
</comment>
<dbReference type="EMBL" id="RBNJ01001075">
    <property type="protein sequence ID" value="RUS33609.1"/>
    <property type="molecule type" value="Genomic_DNA"/>
</dbReference>
<protein>
    <submittedName>
        <fullName evidence="2">Uncharacterized protein</fullName>
    </submittedName>
</protein>
<accession>A0A433QUY0</accession>
<feature type="compositionally biased region" description="Basic and acidic residues" evidence="1">
    <location>
        <begin position="99"/>
        <end position="109"/>
    </location>
</feature>
<sequence>MVSKLLLLGKAHTVLLRAFDVIKKLEKEIAIIKNQSSDSKMVEGAENIKKDFENINTDVEGIENIDTDNTDVESNKTDDEIKADIENIKTDDEIETDNENVKTEVEKLKPAKRTKKQNRPWWKKSKRTLIIRPTSRASSHA</sequence>
<reference evidence="2 3" key="1">
    <citation type="journal article" date="2018" name="New Phytol.">
        <title>Phylogenomics of Endogonaceae and evolution of mycorrhizas within Mucoromycota.</title>
        <authorList>
            <person name="Chang Y."/>
            <person name="Desiro A."/>
            <person name="Na H."/>
            <person name="Sandor L."/>
            <person name="Lipzen A."/>
            <person name="Clum A."/>
            <person name="Barry K."/>
            <person name="Grigoriev I.V."/>
            <person name="Martin F.M."/>
            <person name="Stajich J.E."/>
            <person name="Smith M.E."/>
            <person name="Bonito G."/>
            <person name="Spatafora J.W."/>
        </authorList>
    </citation>
    <scope>NUCLEOTIDE SEQUENCE [LARGE SCALE GENOMIC DNA]</scope>
    <source>
        <strain evidence="2 3">AD002</strain>
    </source>
</reference>
<dbReference type="Proteomes" id="UP000274822">
    <property type="component" value="Unassembled WGS sequence"/>
</dbReference>
<organism evidence="2 3">
    <name type="scientific">Jimgerdemannia flammicorona</name>
    <dbReference type="NCBI Taxonomy" id="994334"/>
    <lineage>
        <taxon>Eukaryota</taxon>
        <taxon>Fungi</taxon>
        <taxon>Fungi incertae sedis</taxon>
        <taxon>Mucoromycota</taxon>
        <taxon>Mucoromycotina</taxon>
        <taxon>Endogonomycetes</taxon>
        <taxon>Endogonales</taxon>
        <taxon>Endogonaceae</taxon>
        <taxon>Jimgerdemannia</taxon>
    </lineage>
</organism>
<proteinExistence type="predicted"/>
<evidence type="ECO:0000313" key="3">
    <source>
        <dbReference type="Proteomes" id="UP000274822"/>
    </source>
</evidence>
<name>A0A433QUY0_9FUNG</name>
<keyword evidence="3" id="KW-1185">Reference proteome</keyword>
<evidence type="ECO:0000256" key="1">
    <source>
        <dbReference type="SAM" id="MobiDB-lite"/>
    </source>
</evidence>
<feature type="region of interest" description="Disordered" evidence="1">
    <location>
        <begin position="98"/>
        <end position="122"/>
    </location>
</feature>
<evidence type="ECO:0000313" key="2">
    <source>
        <dbReference type="EMBL" id="RUS33609.1"/>
    </source>
</evidence>
<dbReference type="AlphaFoldDB" id="A0A433QUY0"/>